<comment type="similarity">
    <text evidence="1">Belongs to the MecA family.</text>
</comment>
<dbReference type="Proteomes" id="UP000198897">
    <property type="component" value="Unassembled WGS sequence"/>
</dbReference>
<name>A0A1I2KAU6_9BACI</name>
<comment type="subunit">
    <text evidence="2">Homodimer.</text>
</comment>
<dbReference type="Gene3D" id="3.30.70.1950">
    <property type="match status" value="1"/>
</dbReference>
<proteinExistence type="inferred from homology"/>
<gene>
    <name evidence="3" type="ORF">SAMN05216353_103159</name>
</gene>
<protein>
    <submittedName>
        <fullName evidence="3">Adapter protein MecA 1/2</fullName>
    </submittedName>
</protein>
<sequence length="193" mass="22366">MRVERMTNEKFKIFLTFDDLLDRGLSKEELWSDLPRVHRIFSDMMYDAGIELGVELTGVLLVQVYLLQAQGMLIVVTKTEPTDMEDEEDYMEMKVTLDESKEMMFSFEDFEDVIQAGIHLHKLGVTGGNVYYYNDYYYMLLMDEDIIHLDIDQVIALLSEFASASSATSYRLAEYGKQIMKDDACGTIKNYFS</sequence>
<evidence type="ECO:0000313" key="4">
    <source>
        <dbReference type="Proteomes" id="UP000198897"/>
    </source>
</evidence>
<dbReference type="AlphaFoldDB" id="A0A1I2KAU6"/>
<accession>A0A1I2KAU6</accession>
<dbReference type="NCBIfam" id="NF002781">
    <property type="entry name" value="PRK02899.1"/>
    <property type="match status" value="1"/>
</dbReference>
<dbReference type="PANTHER" id="PTHR39161">
    <property type="entry name" value="ADAPTER PROTEIN MECA"/>
    <property type="match status" value="1"/>
</dbReference>
<evidence type="ECO:0000256" key="1">
    <source>
        <dbReference type="ARBA" id="ARBA00005397"/>
    </source>
</evidence>
<dbReference type="RefSeq" id="WP_089750138.1">
    <property type="nucleotide sequence ID" value="NZ_FOOG01000003.1"/>
</dbReference>
<keyword evidence="4" id="KW-1185">Reference proteome</keyword>
<dbReference type="InterPro" id="IPR038471">
    <property type="entry name" value="MecA_C_sf"/>
</dbReference>
<dbReference type="InterPro" id="IPR008681">
    <property type="entry name" value="Neg-reg_MecA"/>
</dbReference>
<evidence type="ECO:0000313" key="3">
    <source>
        <dbReference type="EMBL" id="SFF62231.1"/>
    </source>
</evidence>
<dbReference type="PIRSF" id="PIRSF029008">
    <property type="entry name" value="MecA"/>
    <property type="match status" value="1"/>
</dbReference>
<dbReference type="Pfam" id="PF05389">
    <property type="entry name" value="MecA"/>
    <property type="match status" value="1"/>
</dbReference>
<evidence type="ECO:0000256" key="2">
    <source>
        <dbReference type="ARBA" id="ARBA00011738"/>
    </source>
</evidence>
<reference evidence="4" key="1">
    <citation type="submission" date="2016-10" db="EMBL/GenBank/DDBJ databases">
        <authorList>
            <person name="Varghese N."/>
            <person name="Submissions S."/>
        </authorList>
    </citation>
    <scope>NUCLEOTIDE SEQUENCE [LARGE SCALE GENOMIC DNA]</scope>
    <source>
        <strain evidence="4">FP5</strain>
    </source>
</reference>
<dbReference type="OrthoDB" id="2085234at2"/>
<dbReference type="PANTHER" id="PTHR39161:SF2">
    <property type="entry name" value="ADAPTER PROTEIN MECA 2"/>
    <property type="match status" value="1"/>
</dbReference>
<organism evidence="3 4">
    <name type="scientific">Halobacillus alkaliphilus</name>
    <dbReference type="NCBI Taxonomy" id="396056"/>
    <lineage>
        <taxon>Bacteria</taxon>
        <taxon>Bacillati</taxon>
        <taxon>Bacillota</taxon>
        <taxon>Bacilli</taxon>
        <taxon>Bacillales</taxon>
        <taxon>Bacillaceae</taxon>
        <taxon>Halobacillus</taxon>
    </lineage>
</organism>
<dbReference type="EMBL" id="FOOG01000003">
    <property type="protein sequence ID" value="SFF62231.1"/>
    <property type="molecule type" value="Genomic_DNA"/>
</dbReference>